<organism evidence="1">
    <name type="scientific">hydrothermal vent metagenome</name>
    <dbReference type="NCBI Taxonomy" id="652676"/>
    <lineage>
        <taxon>unclassified sequences</taxon>
        <taxon>metagenomes</taxon>
        <taxon>ecological metagenomes</taxon>
    </lineage>
</organism>
<accession>A0A1W1DBX7</accession>
<dbReference type="EMBL" id="FPHQ01000262">
    <property type="protein sequence ID" value="SFV77962.1"/>
    <property type="molecule type" value="Genomic_DNA"/>
</dbReference>
<sequence>MKNNIKLSLLTAAAVSAITLSSSNVFSEETDSVVISFDHPQSISVSAPNNTVETASGGLIQTVWTITSNNAVGIAFSGKSASLTSAGGYNYPVFYKAEVDATGAVIPGRFDHLATTYGVEIAGYDSFAGSSNAWKSGATPTGTPIDLVTARETLNSPGKHFEAIMPSDDGLFDLKLFSQGIGDASTTQSGDYQITVTATITAEEQGDTTLDATNPTFL</sequence>
<evidence type="ECO:0000313" key="1">
    <source>
        <dbReference type="EMBL" id="SFV77962.1"/>
    </source>
</evidence>
<gene>
    <name evidence="1" type="ORF">MNB_SUP05-10-957</name>
</gene>
<dbReference type="AlphaFoldDB" id="A0A1W1DBX7"/>
<protein>
    <submittedName>
        <fullName evidence="1">Uncharacterized protein</fullName>
    </submittedName>
</protein>
<name>A0A1W1DBX7_9ZZZZ</name>
<reference evidence="1" key="1">
    <citation type="submission" date="2016-10" db="EMBL/GenBank/DDBJ databases">
        <authorList>
            <person name="de Groot N.N."/>
        </authorList>
    </citation>
    <scope>NUCLEOTIDE SEQUENCE</scope>
</reference>
<proteinExistence type="predicted"/>